<evidence type="ECO:0000256" key="4">
    <source>
        <dbReference type="ARBA" id="ARBA00048819"/>
    </source>
</evidence>
<comment type="caution">
    <text evidence="6">The sequence shown here is derived from an EMBL/GenBank/DDBJ whole genome shotgun (WGS) entry which is preliminary data.</text>
</comment>
<dbReference type="InterPro" id="IPR011793">
    <property type="entry name" value="YbdK"/>
</dbReference>
<organism evidence="6 7">
    <name type="scientific">Streptomyces luteireticuli</name>
    <dbReference type="NCBI Taxonomy" id="173858"/>
    <lineage>
        <taxon>Bacteria</taxon>
        <taxon>Bacillati</taxon>
        <taxon>Actinomycetota</taxon>
        <taxon>Actinomycetes</taxon>
        <taxon>Kitasatosporales</taxon>
        <taxon>Streptomycetaceae</taxon>
        <taxon>Streptomyces</taxon>
    </lineage>
</organism>
<dbReference type="InterPro" id="IPR050141">
    <property type="entry name" value="GCL_type2/YbdK_subfam"/>
</dbReference>
<protein>
    <recommendedName>
        <fullName evidence="5">Putative glutamate--cysteine ligase 2</fullName>
        <ecNumber evidence="5">6.3.2.2</ecNumber>
    </recommendedName>
    <alternativeName>
        <fullName evidence="5">Gamma-glutamylcysteine synthetase 2</fullName>
        <shortName evidence="5">GCS 2</shortName>
        <shortName evidence="5">Gamma-GCS 2</shortName>
    </alternativeName>
</protein>
<evidence type="ECO:0000313" key="7">
    <source>
        <dbReference type="Proteomes" id="UP001500879"/>
    </source>
</evidence>
<dbReference type="GO" id="GO:0016874">
    <property type="term" value="F:ligase activity"/>
    <property type="evidence" value="ECO:0007669"/>
    <property type="project" value="UniProtKB-KW"/>
</dbReference>
<dbReference type="Pfam" id="PF04107">
    <property type="entry name" value="GCS2"/>
    <property type="match status" value="1"/>
</dbReference>
<keyword evidence="2 5" id="KW-0547">Nucleotide-binding</keyword>
<gene>
    <name evidence="6" type="ORF">GCM10010357_38270</name>
</gene>
<dbReference type="SUPFAM" id="SSF55931">
    <property type="entry name" value="Glutamine synthetase/guanido kinase"/>
    <property type="match status" value="1"/>
</dbReference>
<proteinExistence type="inferred from homology"/>
<evidence type="ECO:0000313" key="6">
    <source>
        <dbReference type="EMBL" id="GAA0413449.1"/>
    </source>
</evidence>
<dbReference type="EMBL" id="BAAABX010000044">
    <property type="protein sequence ID" value="GAA0413449.1"/>
    <property type="molecule type" value="Genomic_DNA"/>
</dbReference>
<keyword evidence="3 5" id="KW-0067">ATP-binding</keyword>
<dbReference type="PANTHER" id="PTHR36510">
    <property type="entry name" value="GLUTAMATE--CYSTEINE LIGASE 2-RELATED"/>
    <property type="match status" value="1"/>
</dbReference>
<dbReference type="InterPro" id="IPR006336">
    <property type="entry name" value="GCS2"/>
</dbReference>
<dbReference type="NCBIfam" id="NF010041">
    <property type="entry name" value="PRK13517.1-1"/>
    <property type="match status" value="1"/>
</dbReference>
<reference evidence="6 7" key="1">
    <citation type="journal article" date="2019" name="Int. J. Syst. Evol. Microbiol.">
        <title>The Global Catalogue of Microorganisms (GCM) 10K type strain sequencing project: providing services to taxonomists for standard genome sequencing and annotation.</title>
        <authorList>
            <consortium name="The Broad Institute Genomics Platform"/>
            <consortium name="The Broad Institute Genome Sequencing Center for Infectious Disease"/>
            <person name="Wu L."/>
            <person name="Ma J."/>
        </authorList>
    </citation>
    <scope>NUCLEOTIDE SEQUENCE [LARGE SCALE GENOMIC DNA]</scope>
    <source>
        <strain evidence="6 7">JCM 4788</strain>
    </source>
</reference>
<dbReference type="PANTHER" id="PTHR36510:SF1">
    <property type="entry name" value="GLUTAMATE--CYSTEINE LIGASE 2-RELATED"/>
    <property type="match status" value="1"/>
</dbReference>
<comment type="similarity">
    <text evidence="5">Belongs to the glutamate--cysteine ligase type 2 family. YbdK subfamily.</text>
</comment>
<dbReference type="EC" id="6.3.2.2" evidence="5"/>
<dbReference type="NCBIfam" id="TIGR02050">
    <property type="entry name" value="gshA_cyan_rel"/>
    <property type="match status" value="1"/>
</dbReference>
<evidence type="ECO:0000256" key="5">
    <source>
        <dbReference type="HAMAP-Rule" id="MF_01609"/>
    </source>
</evidence>
<evidence type="ECO:0000256" key="3">
    <source>
        <dbReference type="ARBA" id="ARBA00022840"/>
    </source>
</evidence>
<dbReference type="Gene3D" id="3.30.590.20">
    <property type="match status" value="1"/>
</dbReference>
<comment type="function">
    <text evidence="5">ATP-dependent carboxylate-amine ligase which exhibits weak glutamate--cysteine ligase activity.</text>
</comment>
<dbReference type="InterPro" id="IPR014746">
    <property type="entry name" value="Gln_synth/guanido_kin_cat_dom"/>
</dbReference>
<evidence type="ECO:0000256" key="2">
    <source>
        <dbReference type="ARBA" id="ARBA00022741"/>
    </source>
</evidence>
<keyword evidence="7" id="KW-1185">Reference proteome</keyword>
<keyword evidence="1 5" id="KW-0436">Ligase</keyword>
<dbReference type="Proteomes" id="UP001500879">
    <property type="component" value="Unassembled WGS sequence"/>
</dbReference>
<name>A0ABN0YWN5_9ACTN</name>
<sequence length="378" mass="41641">MSLTESDKGRGASGTVPTFGVEEEFFLADHETRATVARAPDVLKRARDLLGDRIGPELFTTTVETRTHPVGTLDEMRQELRRLREGLGAAAEEGGCRLVASGTPVIPFRGQREIVEEPRYRQLAELYGPFVHDDRNTGACACHVHVAVSGREEAVRLCNHLRPWLPVLQAIAANSPFQDGRDSGFASWRALHFGRWPHVGPTPPFRDAAAYDALVDTLIASGMLQDRKHVYWYARPSEHWPTLEVRVPDVNADLDVVLLLASLTRALVGVLLPEVRRDAPAPDVVDPLLRAAHWRAARDGLRGSGLDPLTGRLRPAPELAERLIARAMPALEETGEAPFVRSAWGRLRTGGGGAERQRAAYARRGDLRDVVDLLSVRT</sequence>
<dbReference type="RefSeq" id="WP_344025894.1">
    <property type="nucleotide sequence ID" value="NZ_BAAABX010000044.1"/>
</dbReference>
<accession>A0ABN0YWN5</accession>
<dbReference type="HAMAP" id="MF_01609">
    <property type="entry name" value="Glu_cys_ligase_2"/>
    <property type="match status" value="1"/>
</dbReference>
<comment type="catalytic activity">
    <reaction evidence="4 5">
        <text>L-cysteine + L-glutamate + ATP = gamma-L-glutamyl-L-cysteine + ADP + phosphate + H(+)</text>
        <dbReference type="Rhea" id="RHEA:13285"/>
        <dbReference type="ChEBI" id="CHEBI:15378"/>
        <dbReference type="ChEBI" id="CHEBI:29985"/>
        <dbReference type="ChEBI" id="CHEBI:30616"/>
        <dbReference type="ChEBI" id="CHEBI:35235"/>
        <dbReference type="ChEBI" id="CHEBI:43474"/>
        <dbReference type="ChEBI" id="CHEBI:58173"/>
        <dbReference type="ChEBI" id="CHEBI:456216"/>
        <dbReference type="EC" id="6.3.2.2"/>
    </reaction>
</comment>
<evidence type="ECO:0000256" key="1">
    <source>
        <dbReference type="ARBA" id="ARBA00022598"/>
    </source>
</evidence>